<accession>A0A915YC47</accession>
<dbReference type="EMBL" id="AP026867">
    <property type="protein sequence ID" value="BDS10368.1"/>
    <property type="molecule type" value="Genomic_DNA"/>
</dbReference>
<evidence type="ECO:0000313" key="2">
    <source>
        <dbReference type="Proteomes" id="UP001060919"/>
    </source>
</evidence>
<gene>
    <name evidence="1" type="ORF">AsAng_0010760</name>
</gene>
<proteinExistence type="predicted"/>
<keyword evidence="2" id="KW-1185">Reference proteome</keyword>
<evidence type="ECO:0000313" key="1">
    <source>
        <dbReference type="EMBL" id="BDS10368.1"/>
    </source>
</evidence>
<dbReference type="KEGG" id="aup:AsAng_0010760"/>
<reference evidence="1" key="1">
    <citation type="submission" date="2022-09" db="EMBL/GenBank/DDBJ databases">
        <title>Aureispira anguillicida sp. nov., isolated from Leptocephalus of Japanese eel Anguilla japonica.</title>
        <authorList>
            <person name="Yuasa K."/>
            <person name="Mekata T."/>
            <person name="Ikunari K."/>
        </authorList>
    </citation>
    <scope>NUCLEOTIDE SEQUENCE</scope>
    <source>
        <strain evidence="1">EL160426</strain>
    </source>
</reference>
<dbReference type="Proteomes" id="UP001060919">
    <property type="component" value="Chromosome"/>
</dbReference>
<name>A0A915YC47_9BACT</name>
<evidence type="ECO:0008006" key="3">
    <source>
        <dbReference type="Google" id="ProtNLM"/>
    </source>
</evidence>
<dbReference type="PROSITE" id="PS51257">
    <property type="entry name" value="PROKAR_LIPOPROTEIN"/>
    <property type="match status" value="1"/>
</dbReference>
<organism evidence="1 2">
    <name type="scientific">Aureispira anguillae</name>
    <dbReference type="NCBI Taxonomy" id="2864201"/>
    <lineage>
        <taxon>Bacteria</taxon>
        <taxon>Pseudomonadati</taxon>
        <taxon>Bacteroidota</taxon>
        <taxon>Saprospiria</taxon>
        <taxon>Saprospirales</taxon>
        <taxon>Saprospiraceae</taxon>
        <taxon>Aureispira</taxon>
    </lineage>
</organism>
<sequence length="191" mass="21659">MKTIKIIALCFILVSGILGLSFSCCSDRPEYWNLTNFQVTISDQNYMPPHAGQIKADTLLLLLDFEIEYLAAQSSSYKVINPFINTMYATSCPPYGEKGMKDQLVHINLSSSADFNTYPAGISLTPLLTIWGHSVEDWIEKGYFNETWDNRWELRFNEKPSANSNLHDFKISLTFASGRKEEVQLGAIAWN</sequence>
<dbReference type="AlphaFoldDB" id="A0A915YC47"/>
<protein>
    <recommendedName>
        <fullName evidence="3">Lipoprotein</fullName>
    </recommendedName>
</protein>
<dbReference type="RefSeq" id="WP_264791688.1">
    <property type="nucleotide sequence ID" value="NZ_AP026867.1"/>
</dbReference>